<gene>
    <name evidence="1" type="ORF">EUA98_12645</name>
</gene>
<proteinExistence type="predicted"/>
<protein>
    <submittedName>
        <fullName evidence="1">Uncharacterized protein</fullName>
    </submittedName>
</protein>
<dbReference type="RefSeq" id="WP_130103055.1">
    <property type="nucleotide sequence ID" value="NZ_SDWW01000030.1"/>
</dbReference>
<comment type="caution">
    <text evidence="1">The sequence shown here is derived from an EMBL/GenBank/DDBJ whole genome shotgun (WGS) entry which is preliminary data.</text>
</comment>
<dbReference type="AlphaFoldDB" id="A0A4V1ZH28"/>
<dbReference type="Proteomes" id="UP000293764">
    <property type="component" value="Unassembled WGS sequence"/>
</dbReference>
<dbReference type="EMBL" id="SDWW01000030">
    <property type="protein sequence ID" value="RYV50594.1"/>
    <property type="molecule type" value="Genomic_DNA"/>
</dbReference>
<organism evidence="1 2">
    <name type="scientific">Pengzhenrongella frigida</name>
    <dbReference type="NCBI Taxonomy" id="1259133"/>
    <lineage>
        <taxon>Bacteria</taxon>
        <taxon>Bacillati</taxon>
        <taxon>Actinomycetota</taxon>
        <taxon>Actinomycetes</taxon>
        <taxon>Micrococcales</taxon>
        <taxon>Pengzhenrongella</taxon>
    </lineage>
</organism>
<evidence type="ECO:0000313" key="1">
    <source>
        <dbReference type="EMBL" id="RYV50594.1"/>
    </source>
</evidence>
<name>A0A4V1ZH28_9MICO</name>
<reference evidence="1 2" key="1">
    <citation type="submission" date="2019-01" db="EMBL/GenBank/DDBJ databases">
        <title>Novel species of Cellulomonas.</title>
        <authorList>
            <person name="Liu Q."/>
            <person name="Xin Y.-H."/>
        </authorList>
    </citation>
    <scope>NUCLEOTIDE SEQUENCE [LARGE SCALE GENOMIC DNA]</scope>
    <source>
        <strain evidence="1 2">HLT2-17</strain>
    </source>
</reference>
<sequence length="124" mass="13914">MRSSRRALRVERSRIVHWRRLLRARIDLAVASAALPEALGQDRLGVLPVDIERDLPDDLELTDAVLAGRPTGELDRLGDLRALDRRLASYESTVSQALDSATTEYIRQLAATSADHLKATRENW</sequence>
<dbReference type="OrthoDB" id="4826063at2"/>
<evidence type="ECO:0000313" key="2">
    <source>
        <dbReference type="Proteomes" id="UP000293764"/>
    </source>
</evidence>
<accession>A0A4V1ZH28</accession>
<keyword evidence="2" id="KW-1185">Reference proteome</keyword>